<sequence length="303" mass="32682">MARRAADDFYTAYKEQMGGTWSTVWGPVVFDTGLDATAQIADNVMYVAANHDRSMFVVAIAGTNFNSLLYDVAQEDDAVDKTVEWAAAFPSLSNSTPPGLTPFLSAGTALGVNNLLGMTDGKTGKTLQEYLASATSKSATLVFSGHSLGGALAPTLALALFNSHGGQLSKSDWANVYFYPTAGPTPGNGELFKFVAQEFKPVDLRDQPWQCWNRVVWNSLDAVPQGWVVELLQKLPELYPHTATTVEWGVTHPWPPKDLQSEVDGKVKKSKAGADTGAGPYTQLANRSLRGRRTTTARSSSSR</sequence>
<dbReference type="GO" id="GO:0006629">
    <property type="term" value="P:lipid metabolic process"/>
    <property type="evidence" value="ECO:0007669"/>
    <property type="project" value="InterPro"/>
</dbReference>
<dbReference type="EMBL" id="JAPNKE010000002">
    <property type="protein sequence ID" value="MCY1006201.1"/>
    <property type="molecule type" value="Genomic_DNA"/>
</dbReference>
<feature type="domain" description="Fungal lipase-type" evidence="2">
    <location>
        <begin position="113"/>
        <end position="200"/>
    </location>
</feature>
<dbReference type="InterPro" id="IPR002921">
    <property type="entry name" value="Fungal_lipase-type"/>
</dbReference>
<evidence type="ECO:0000259" key="2">
    <source>
        <dbReference type="Pfam" id="PF01764"/>
    </source>
</evidence>
<evidence type="ECO:0000313" key="4">
    <source>
        <dbReference type="Proteomes" id="UP001150924"/>
    </source>
</evidence>
<proteinExistence type="predicted"/>
<dbReference type="Gene3D" id="3.40.50.1820">
    <property type="entry name" value="alpha/beta hydrolase"/>
    <property type="match status" value="1"/>
</dbReference>
<dbReference type="Pfam" id="PF01764">
    <property type="entry name" value="Lipase_3"/>
    <property type="match status" value="1"/>
</dbReference>
<evidence type="ECO:0000256" key="1">
    <source>
        <dbReference type="SAM" id="MobiDB-lite"/>
    </source>
</evidence>
<dbReference type="RefSeq" id="WP_267768259.1">
    <property type="nucleotide sequence ID" value="NZ_JAPNKE010000002.1"/>
</dbReference>
<accession>A0A9X3ETD2</accession>
<comment type="caution">
    <text evidence="3">The sequence shown here is derived from an EMBL/GenBank/DDBJ whole genome shotgun (WGS) entry which is preliminary data.</text>
</comment>
<gene>
    <name evidence="3" type="ORF">OV079_11640</name>
</gene>
<dbReference type="Proteomes" id="UP001150924">
    <property type="component" value="Unassembled WGS sequence"/>
</dbReference>
<reference evidence="3" key="1">
    <citation type="submission" date="2022-11" db="EMBL/GenBank/DDBJ databases">
        <title>Minimal conservation of predation-associated metabolite biosynthetic gene clusters underscores biosynthetic potential of Myxococcota including descriptions for ten novel species: Archangium lansinium sp. nov., Myxococcus landrumus sp. nov., Nannocystis bai.</title>
        <authorList>
            <person name="Ahearne A."/>
            <person name="Stevens C."/>
            <person name="Phillips K."/>
        </authorList>
    </citation>
    <scope>NUCLEOTIDE SEQUENCE</scope>
    <source>
        <strain evidence="3">Na p29</strain>
    </source>
</reference>
<feature type="region of interest" description="Disordered" evidence="1">
    <location>
        <begin position="252"/>
        <end position="303"/>
    </location>
</feature>
<dbReference type="AlphaFoldDB" id="A0A9X3ETD2"/>
<evidence type="ECO:0000313" key="3">
    <source>
        <dbReference type="EMBL" id="MCY1006201.1"/>
    </source>
</evidence>
<dbReference type="SUPFAM" id="SSF53474">
    <property type="entry name" value="alpha/beta-Hydrolases"/>
    <property type="match status" value="1"/>
</dbReference>
<protein>
    <recommendedName>
        <fullName evidence="2">Fungal lipase-type domain-containing protein</fullName>
    </recommendedName>
</protein>
<dbReference type="InterPro" id="IPR029058">
    <property type="entry name" value="AB_hydrolase_fold"/>
</dbReference>
<organism evidence="3 4">
    <name type="scientific">Nannocystis pusilla</name>
    <dbReference type="NCBI Taxonomy" id="889268"/>
    <lineage>
        <taxon>Bacteria</taxon>
        <taxon>Pseudomonadati</taxon>
        <taxon>Myxococcota</taxon>
        <taxon>Polyangia</taxon>
        <taxon>Nannocystales</taxon>
        <taxon>Nannocystaceae</taxon>
        <taxon>Nannocystis</taxon>
    </lineage>
</organism>
<keyword evidence="4" id="KW-1185">Reference proteome</keyword>
<name>A0A9X3ETD2_9BACT</name>